<accession>A0A9X2CTN6</accession>
<dbReference type="RefSeq" id="WP_250097014.1">
    <property type="nucleotide sequence ID" value="NZ_JAKRYL010000013.1"/>
</dbReference>
<reference evidence="1" key="1">
    <citation type="submission" date="2022-02" db="EMBL/GenBank/DDBJ databases">
        <title>Halalkalibacter sp. nov. isolated from Lonar Lake, India.</title>
        <authorList>
            <person name="Joshi A."/>
            <person name="Thite S."/>
            <person name="Lodha T."/>
        </authorList>
    </citation>
    <scope>NUCLEOTIDE SEQUENCE</scope>
    <source>
        <strain evidence="1">MEB205</strain>
    </source>
</reference>
<protein>
    <submittedName>
        <fullName evidence="1">Uncharacterized protein</fullName>
    </submittedName>
</protein>
<keyword evidence="2" id="KW-1185">Reference proteome</keyword>
<proteinExistence type="predicted"/>
<name>A0A9X2CTN6_9BACI</name>
<dbReference type="EMBL" id="JAKRYL010000013">
    <property type="protein sequence ID" value="MCL7748121.1"/>
    <property type="molecule type" value="Genomic_DNA"/>
</dbReference>
<sequence length="56" mass="6719">MEKNKEQEKIKRLQECASDAKHEDEQKKLMTELAIIMERERIEECNQSHSNWGSEE</sequence>
<dbReference type="AlphaFoldDB" id="A0A9X2CTN6"/>
<comment type="caution">
    <text evidence="1">The sequence shown here is derived from an EMBL/GenBank/DDBJ whole genome shotgun (WGS) entry which is preliminary data.</text>
</comment>
<evidence type="ECO:0000313" key="2">
    <source>
        <dbReference type="Proteomes" id="UP001139150"/>
    </source>
</evidence>
<organism evidence="1 2">
    <name type="scientific">Halalkalibacter alkaliphilus</name>
    <dbReference type="NCBI Taxonomy" id="2917993"/>
    <lineage>
        <taxon>Bacteria</taxon>
        <taxon>Bacillati</taxon>
        <taxon>Bacillota</taxon>
        <taxon>Bacilli</taxon>
        <taxon>Bacillales</taxon>
        <taxon>Bacillaceae</taxon>
        <taxon>Halalkalibacter</taxon>
    </lineage>
</organism>
<gene>
    <name evidence="1" type="ORF">MF646_13415</name>
</gene>
<evidence type="ECO:0000313" key="1">
    <source>
        <dbReference type="EMBL" id="MCL7748121.1"/>
    </source>
</evidence>
<dbReference type="Proteomes" id="UP001139150">
    <property type="component" value="Unassembled WGS sequence"/>
</dbReference>